<reference evidence="1 2" key="1">
    <citation type="submission" date="2016-10" db="EMBL/GenBank/DDBJ databases">
        <authorList>
            <person name="Varghese N."/>
            <person name="Submissions S."/>
        </authorList>
    </citation>
    <scope>NUCLEOTIDE SEQUENCE [LARGE SCALE GENOMIC DNA]</scope>
    <source>
        <strain evidence="1 2">DSM 17584</strain>
    </source>
</reference>
<evidence type="ECO:0000313" key="1">
    <source>
        <dbReference type="EMBL" id="SDP80607.1"/>
    </source>
</evidence>
<dbReference type="SUPFAM" id="SSF53098">
    <property type="entry name" value="Ribonuclease H-like"/>
    <property type="match status" value="1"/>
</dbReference>
<dbReference type="InterPro" id="IPR036397">
    <property type="entry name" value="RNaseH_sf"/>
</dbReference>
<evidence type="ECO:0000313" key="2">
    <source>
        <dbReference type="Proteomes" id="UP000198646"/>
    </source>
</evidence>
<dbReference type="EMBL" id="FNJD01000061">
    <property type="protein sequence ID" value="SDP80607.1"/>
    <property type="molecule type" value="Genomic_DNA"/>
</dbReference>
<gene>
    <name evidence="1" type="ORF">SAMN04488512_1611</name>
</gene>
<name>A0ABY0T590_9RHOB</name>
<organism evidence="1 2">
    <name type="scientific">Sulfitobacter litoralis</name>
    <dbReference type="NCBI Taxonomy" id="335975"/>
    <lineage>
        <taxon>Bacteria</taxon>
        <taxon>Pseudomonadati</taxon>
        <taxon>Pseudomonadota</taxon>
        <taxon>Alphaproteobacteria</taxon>
        <taxon>Rhodobacterales</taxon>
        <taxon>Roseobacteraceae</taxon>
        <taxon>Sulfitobacter</taxon>
    </lineage>
</organism>
<proteinExistence type="predicted"/>
<keyword evidence="2" id="KW-1185">Reference proteome</keyword>
<comment type="caution">
    <text evidence="1">The sequence shown here is derived from an EMBL/GenBank/DDBJ whole genome shotgun (WGS) entry which is preliminary data.</text>
</comment>
<protein>
    <submittedName>
        <fullName evidence="1">Uncharacterized protein</fullName>
    </submittedName>
</protein>
<dbReference type="Gene3D" id="3.30.420.10">
    <property type="entry name" value="Ribonuclease H-like superfamily/Ribonuclease H"/>
    <property type="match status" value="1"/>
</dbReference>
<dbReference type="Proteomes" id="UP000198646">
    <property type="component" value="Unassembled WGS sequence"/>
</dbReference>
<feature type="non-terminal residue" evidence="1">
    <location>
        <position position="116"/>
    </location>
</feature>
<sequence length="116" mass="12943">MRMAADIERFAILDFEVSSLSGKSWPIEVGVSWLNKGEVRTWSSLIRPAVGWNLSDWSAQSAVVYDIALEDIQDAPSAFEVAEGLIANLAERECPIFCVTAIWSMLPERSKDDDHI</sequence>
<accession>A0ABY0T590</accession>
<dbReference type="InterPro" id="IPR012337">
    <property type="entry name" value="RNaseH-like_sf"/>
</dbReference>